<dbReference type="SUPFAM" id="SSF55729">
    <property type="entry name" value="Acyl-CoA N-acyltransferases (Nat)"/>
    <property type="match status" value="1"/>
</dbReference>
<dbReference type="STRING" id="630515.SAMN04489812_5327"/>
<gene>
    <name evidence="4" type="ORF">SAMN04489812_5327</name>
</gene>
<protein>
    <submittedName>
        <fullName evidence="4">Ribosomal protein S18 acetylase RimI</fullName>
    </submittedName>
</protein>
<dbReference type="AlphaFoldDB" id="A0A1H1ZMV7"/>
<accession>A0A1H1ZMV7</accession>
<evidence type="ECO:0000313" key="4">
    <source>
        <dbReference type="EMBL" id="SDT34983.1"/>
    </source>
</evidence>
<keyword evidence="1" id="KW-0808">Transferase</keyword>
<organism evidence="4 5">
    <name type="scientific">Microlunatus soli</name>
    <dbReference type="NCBI Taxonomy" id="630515"/>
    <lineage>
        <taxon>Bacteria</taxon>
        <taxon>Bacillati</taxon>
        <taxon>Actinomycetota</taxon>
        <taxon>Actinomycetes</taxon>
        <taxon>Propionibacteriales</taxon>
        <taxon>Propionibacteriaceae</taxon>
        <taxon>Microlunatus</taxon>
    </lineage>
</organism>
<dbReference type="Pfam" id="PF00583">
    <property type="entry name" value="Acetyltransf_1"/>
    <property type="match status" value="1"/>
</dbReference>
<evidence type="ECO:0000313" key="5">
    <source>
        <dbReference type="Proteomes" id="UP000199103"/>
    </source>
</evidence>
<evidence type="ECO:0000256" key="2">
    <source>
        <dbReference type="ARBA" id="ARBA00023315"/>
    </source>
</evidence>
<proteinExistence type="predicted"/>
<dbReference type="CDD" id="cd04301">
    <property type="entry name" value="NAT_SF"/>
    <property type="match status" value="1"/>
</dbReference>
<keyword evidence="4" id="KW-0687">Ribonucleoprotein</keyword>
<dbReference type="PANTHER" id="PTHR43877">
    <property type="entry name" value="AMINOALKYLPHOSPHONATE N-ACETYLTRANSFERASE-RELATED-RELATED"/>
    <property type="match status" value="1"/>
</dbReference>
<dbReference type="InterPro" id="IPR050832">
    <property type="entry name" value="Bact_Acetyltransf"/>
</dbReference>
<dbReference type="Gene3D" id="3.40.630.30">
    <property type="match status" value="1"/>
</dbReference>
<dbReference type="OrthoDB" id="164032at2"/>
<dbReference type="PROSITE" id="PS51186">
    <property type="entry name" value="GNAT"/>
    <property type="match status" value="1"/>
</dbReference>
<keyword evidence="2" id="KW-0012">Acyltransferase</keyword>
<reference evidence="4 5" key="1">
    <citation type="submission" date="2016-10" db="EMBL/GenBank/DDBJ databases">
        <authorList>
            <person name="de Groot N.N."/>
        </authorList>
    </citation>
    <scope>NUCLEOTIDE SEQUENCE [LARGE SCALE GENOMIC DNA]</scope>
    <source>
        <strain evidence="4 5">DSM 21800</strain>
    </source>
</reference>
<dbReference type="EMBL" id="LT629772">
    <property type="protein sequence ID" value="SDT34983.1"/>
    <property type="molecule type" value="Genomic_DNA"/>
</dbReference>
<dbReference type="InterPro" id="IPR016181">
    <property type="entry name" value="Acyl_CoA_acyltransferase"/>
</dbReference>
<dbReference type="GO" id="GO:0016747">
    <property type="term" value="F:acyltransferase activity, transferring groups other than amino-acyl groups"/>
    <property type="evidence" value="ECO:0007669"/>
    <property type="project" value="InterPro"/>
</dbReference>
<evidence type="ECO:0000256" key="1">
    <source>
        <dbReference type="ARBA" id="ARBA00022679"/>
    </source>
</evidence>
<sequence length="172" mass="18403">MRPNIRPTVALGSGSVRRVAKPTIRPARAEEHATISALALRSKGHWGYSPEFLQACRAELTYRAEDCGTGMWVADDGTGPLGFSRLAGVPPDGELAALFVDPDAIGTGCGRLLLEHILREAAARGFRRLDLDADPGAEPFYRHFGATRIGSSPSGSIPGRVLPRLRFDLVAA</sequence>
<name>A0A1H1ZMV7_9ACTN</name>
<keyword evidence="5" id="KW-1185">Reference proteome</keyword>
<dbReference type="GO" id="GO:0005840">
    <property type="term" value="C:ribosome"/>
    <property type="evidence" value="ECO:0007669"/>
    <property type="project" value="UniProtKB-KW"/>
</dbReference>
<dbReference type="InterPro" id="IPR000182">
    <property type="entry name" value="GNAT_dom"/>
</dbReference>
<evidence type="ECO:0000259" key="3">
    <source>
        <dbReference type="PROSITE" id="PS51186"/>
    </source>
</evidence>
<keyword evidence="4" id="KW-0689">Ribosomal protein</keyword>
<feature type="domain" description="N-acetyltransferase" evidence="3">
    <location>
        <begin position="22"/>
        <end position="168"/>
    </location>
</feature>
<dbReference type="Proteomes" id="UP000199103">
    <property type="component" value="Chromosome I"/>
</dbReference>